<keyword evidence="1" id="KW-0732">Signal</keyword>
<evidence type="ECO:0000313" key="2">
    <source>
        <dbReference type="EMBL" id="MFC4526309.1"/>
    </source>
</evidence>
<sequence length="168" mass="18024">MAYRVALAVIALFGAALTCGASAAEKPSTVTLDGPDLVPKRQTITKDTTCTDDAHCVDKRALTLECRNGVSVQASITQPRQARATLTSLTYRGKPLREETLHTVNLLLSDRPSTAVVEVEGYCGPYEAAVYIDTYADAYLKTRRQEGATIMVSLTTDGQESVQVGPSL</sequence>
<dbReference type="Proteomes" id="UP001595961">
    <property type="component" value="Unassembled WGS sequence"/>
</dbReference>
<organism evidence="2 3">
    <name type="scientific">Dyella halodurans</name>
    <dbReference type="NCBI Taxonomy" id="1920171"/>
    <lineage>
        <taxon>Bacteria</taxon>
        <taxon>Pseudomonadati</taxon>
        <taxon>Pseudomonadota</taxon>
        <taxon>Gammaproteobacteria</taxon>
        <taxon>Lysobacterales</taxon>
        <taxon>Rhodanobacteraceae</taxon>
        <taxon>Dyella</taxon>
    </lineage>
</organism>
<feature type="chain" id="PRO_5047264276" description="Lipoprotein" evidence="1">
    <location>
        <begin position="24"/>
        <end position="168"/>
    </location>
</feature>
<comment type="caution">
    <text evidence="2">The sequence shown here is derived from an EMBL/GenBank/DDBJ whole genome shotgun (WGS) entry which is preliminary data.</text>
</comment>
<keyword evidence="3" id="KW-1185">Reference proteome</keyword>
<feature type="signal peptide" evidence="1">
    <location>
        <begin position="1"/>
        <end position="23"/>
    </location>
</feature>
<dbReference type="EMBL" id="JBHSGA010000011">
    <property type="protein sequence ID" value="MFC4526309.1"/>
    <property type="molecule type" value="Genomic_DNA"/>
</dbReference>
<evidence type="ECO:0000256" key="1">
    <source>
        <dbReference type="SAM" id="SignalP"/>
    </source>
</evidence>
<evidence type="ECO:0008006" key="4">
    <source>
        <dbReference type="Google" id="ProtNLM"/>
    </source>
</evidence>
<accession>A0ABV9C1F0</accession>
<proteinExistence type="predicted"/>
<protein>
    <recommendedName>
        <fullName evidence="4">Lipoprotein</fullName>
    </recommendedName>
</protein>
<reference evidence="3" key="1">
    <citation type="journal article" date="2019" name="Int. J. Syst. Evol. Microbiol.">
        <title>The Global Catalogue of Microorganisms (GCM) 10K type strain sequencing project: providing services to taxonomists for standard genome sequencing and annotation.</title>
        <authorList>
            <consortium name="The Broad Institute Genomics Platform"/>
            <consortium name="The Broad Institute Genome Sequencing Center for Infectious Disease"/>
            <person name="Wu L."/>
            <person name="Ma J."/>
        </authorList>
    </citation>
    <scope>NUCLEOTIDE SEQUENCE [LARGE SCALE GENOMIC DNA]</scope>
    <source>
        <strain evidence="3">CCM 4481</strain>
    </source>
</reference>
<name>A0ABV9C1F0_9GAMM</name>
<gene>
    <name evidence="2" type="ORF">ACFO5W_06620</name>
</gene>
<dbReference type="RefSeq" id="WP_266150862.1">
    <property type="nucleotide sequence ID" value="NZ_CP064028.1"/>
</dbReference>
<evidence type="ECO:0000313" key="3">
    <source>
        <dbReference type="Proteomes" id="UP001595961"/>
    </source>
</evidence>